<keyword evidence="3" id="KW-1185">Reference proteome</keyword>
<name>A0A8J2HQK4_9PLEO</name>
<comment type="caution">
    <text evidence="2">The sequence shown here is derived from an EMBL/GenBank/DDBJ whole genome shotgun (WGS) entry which is preliminary data.</text>
</comment>
<feature type="signal peptide" evidence="1">
    <location>
        <begin position="1"/>
        <end position="23"/>
    </location>
</feature>
<evidence type="ECO:0000256" key="1">
    <source>
        <dbReference type="SAM" id="SignalP"/>
    </source>
</evidence>
<feature type="chain" id="PRO_5035188182" description="Chitin-binding type-4 domain-containing protein" evidence="1">
    <location>
        <begin position="24"/>
        <end position="311"/>
    </location>
</feature>
<dbReference type="AlphaFoldDB" id="A0A8J2HQK4"/>
<proteinExistence type="predicted"/>
<evidence type="ECO:0000313" key="2">
    <source>
        <dbReference type="EMBL" id="CAG5137565.1"/>
    </source>
</evidence>
<sequence length="311" mass="34522">MHITTPFRLFLMSFTSISTLVRGDPGYQNIPASGIIDNSCSNGQPLFIGLPEQTNEIPPDIYGARSIDLPFGRLYHGSMKFFAQGEYNTPEGITDKWLPGTNDFANQSACGIPDNAFYNSKVAIHPYFLKYADLSRYCMQDVCISFWKEDGSSDMMLKITDICSTDPSDPTHCATPGDIKIDRAKAQVMEGFGNVPINSVPDLMGNEYPGKIYWFFAKCWADGLAQPAYQNVANNWFTNPRLPNNLDWAQKQATQQYTANQIAYPAKGWPLYPNGAYNPDREANSPNVSDWVPGEEPAWSPIAGGKGWGIP</sequence>
<dbReference type="Proteomes" id="UP000676310">
    <property type="component" value="Unassembled WGS sequence"/>
</dbReference>
<accession>A0A8J2HQK4</accession>
<evidence type="ECO:0008006" key="4">
    <source>
        <dbReference type="Google" id="ProtNLM"/>
    </source>
</evidence>
<organism evidence="2 3">
    <name type="scientific">Alternaria atra</name>
    <dbReference type="NCBI Taxonomy" id="119953"/>
    <lineage>
        <taxon>Eukaryota</taxon>
        <taxon>Fungi</taxon>
        <taxon>Dikarya</taxon>
        <taxon>Ascomycota</taxon>
        <taxon>Pezizomycotina</taxon>
        <taxon>Dothideomycetes</taxon>
        <taxon>Pleosporomycetidae</taxon>
        <taxon>Pleosporales</taxon>
        <taxon>Pleosporineae</taxon>
        <taxon>Pleosporaceae</taxon>
        <taxon>Alternaria</taxon>
        <taxon>Alternaria sect. Ulocladioides</taxon>
    </lineage>
</organism>
<reference evidence="2" key="1">
    <citation type="submission" date="2021-05" db="EMBL/GenBank/DDBJ databases">
        <authorList>
            <person name="Stam R."/>
        </authorList>
    </citation>
    <scope>NUCLEOTIDE SEQUENCE</scope>
    <source>
        <strain evidence="2">CS162</strain>
    </source>
</reference>
<dbReference type="OrthoDB" id="5280194at2759"/>
<keyword evidence="1" id="KW-0732">Signal</keyword>
<protein>
    <recommendedName>
        <fullName evidence="4">Chitin-binding type-4 domain-containing protein</fullName>
    </recommendedName>
</protein>
<evidence type="ECO:0000313" key="3">
    <source>
        <dbReference type="Proteomes" id="UP000676310"/>
    </source>
</evidence>
<dbReference type="GeneID" id="67012852"/>
<gene>
    <name evidence="2" type="ORF">ALTATR162_LOCUS151</name>
</gene>
<dbReference type="EMBL" id="CAJRGZ010000011">
    <property type="protein sequence ID" value="CAG5137565.1"/>
    <property type="molecule type" value="Genomic_DNA"/>
</dbReference>
<dbReference type="RefSeq" id="XP_043163679.1">
    <property type="nucleotide sequence ID" value="XM_043307744.1"/>
</dbReference>